<proteinExistence type="predicted"/>
<evidence type="ECO:0000259" key="1">
    <source>
        <dbReference type="Pfam" id="PF08241"/>
    </source>
</evidence>
<reference evidence="3" key="1">
    <citation type="submission" date="2016-10" db="EMBL/GenBank/DDBJ databases">
        <authorList>
            <person name="Varghese N."/>
            <person name="Submissions S."/>
        </authorList>
    </citation>
    <scope>NUCLEOTIDE SEQUENCE [LARGE SCALE GENOMIC DNA]</scope>
    <source>
        <strain evidence="3">CGMCC 1.8704</strain>
    </source>
</reference>
<dbReference type="RefSeq" id="WP_091173832.1">
    <property type="nucleotide sequence ID" value="NZ_CBCSFM010000008.1"/>
</dbReference>
<gene>
    <name evidence="2" type="ORF">SAMN04487942_3271</name>
</gene>
<dbReference type="Pfam" id="PF08241">
    <property type="entry name" value="Methyltransf_11"/>
    <property type="match status" value="1"/>
</dbReference>
<feature type="domain" description="Methyltransferase type 11" evidence="1">
    <location>
        <begin position="33"/>
        <end position="75"/>
    </location>
</feature>
<protein>
    <submittedName>
        <fullName evidence="2">Predicted SAM-depedendent methyltransferase</fullName>
    </submittedName>
</protein>
<evidence type="ECO:0000313" key="3">
    <source>
        <dbReference type="Proteomes" id="UP000198657"/>
    </source>
</evidence>
<name>A0A1H8R9F1_9FLAO</name>
<dbReference type="SUPFAM" id="SSF53335">
    <property type="entry name" value="S-adenosyl-L-methionine-dependent methyltransferases"/>
    <property type="match status" value="1"/>
</dbReference>
<dbReference type="STRING" id="604089.SAMN04487942_3271"/>
<accession>A0A1H8R9F1</accession>
<dbReference type="OrthoDB" id="8773442at2"/>
<dbReference type="Gene3D" id="3.40.50.150">
    <property type="entry name" value="Vaccinia Virus protein VP39"/>
    <property type="match status" value="1"/>
</dbReference>
<evidence type="ECO:0000313" key="2">
    <source>
        <dbReference type="EMBL" id="SEO62991.1"/>
    </source>
</evidence>
<dbReference type="GO" id="GO:0008757">
    <property type="term" value="F:S-adenosylmethionine-dependent methyltransferase activity"/>
    <property type="evidence" value="ECO:0007669"/>
    <property type="project" value="InterPro"/>
</dbReference>
<dbReference type="InterPro" id="IPR013216">
    <property type="entry name" value="Methyltransf_11"/>
</dbReference>
<organism evidence="2 3">
    <name type="scientific">Flavobacterium sinopsychrotolerans</name>
    <dbReference type="NCBI Taxonomy" id="604089"/>
    <lineage>
        <taxon>Bacteria</taxon>
        <taxon>Pseudomonadati</taxon>
        <taxon>Bacteroidota</taxon>
        <taxon>Flavobacteriia</taxon>
        <taxon>Flavobacteriales</taxon>
        <taxon>Flavobacteriaceae</taxon>
        <taxon>Flavobacterium</taxon>
    </lineage>
</organism>
<dbReference type="Proteomes" id="UP000198657">
    <property type="component" value="Unassembled WGS sequence"/>
</dbReference>
<dbReference type="AlphaFoldDB" id="A0A1H8R9F1"/>
<dbReference type="EMBL" id="FODN01000009">
    <property type="protein sequence ID" value="SEO62991.1"/>
    <property type="molecule type" value="Genomic_DNA"/>
</dbReference>
<keyword evidence="2" id="KW-0808">Transferase</keyword>
<keyword evidence="3" id="KW-1185">Reference proteome</keyword>
<sequence>MKINIGCGGQVKEGFIGIDILQFPGVDIVHDLNVFPYPFKDDEIDEIWMDQVLEHLSDPLKVVEELYRISKNDAAITIGVPYFRSFYATIDPTHKNFFGLNWFNYFDPNHYICQRYKYSEAQFNITKIEFDREFIKAGFFHKKLVSFAQKHPMFYESKLSHLLPLNSLTFYLKVIK</sequence>
<keyword evidence="2" id="KW-0489">Methyltransferase</keyword>
<dbReference type="GO" id="GO:0032259">
    <property type="term" value="P:methylation"/>
    <property type="evidence" value="ECO:0007669"/>
    <property type="project" value="UniProtKB-KW"/>
</dbReference>
<dbReference type="InterPro" id="IPR029063">
    <property type="entry name" value="SAM-dependent_MTases_sf"/>
</dbReference>